<dbReference type="InterPro" id="IPR004827">
    <property type="entry name" value="bZIP"/>
</dbReference>
<comment type="caution">
    <text evidence="8">The sequence shown here is derived from an EMBL/GenBank/DDBJ whole genome shotgun (WGS) entry which is preliminary data.</text>
</comment>
<evidence type="ECO:0000256" key="1">
    <source>
        <dbReference type="ARBA" id="ARBA00004123"/>
    </source>
</evidence>
<keyword evidence="2" id="KW-0805">Transcription regulation</keyword>
<evidence type="ECO:0000256" key="6">
    <source>
        <dbReference type="SAM" id="MobiDB-lite"/>
    </source>
</evidence>
<gene>
    <name evidence="8" type="ORF">FLAG1_08045</name>
</gene>
<keyword evidence="5" id="KW-0539">Nucleus</keyword>
<evidence type="ECO:0000259" key="7">
    <source>
        <dbReference type="PROSITE" id="PS50217"/>
    </source>
</evidence>
<dbReference type="GO" id="GO:0003700">
    <property type="term" value="F:DNA-binding transcription factor activity"/>
    <property type="evidence" value="ECO:0007669"/>
    <property type="project" value="InterPro"/>
</dbReference>
<dbReference type="PROSITE" id="PS50217">
    <property type="entry name" value="BZIP"/>
    <property type="match status" value="1"/>
</dbReference>
<reference evidence="8 9" key="1">
    <citation type="submission" date="2015-04" db="EMBL/GenBank/DDBJ databases">
        <title>The draft genome sequence of Fusarium langsethiae, a T-2/HT-2 mycotoxin producer.</title>
        <authorList>
            <person name="Lysoe E."/>
            <person name="Divon H.H."/>
            <person name="Terzi V."/>
            <person name="Orru L."/>
            <person name="Lamontanara A."/>
            <person name="Kolseth A.-K."/>
            <person name="Frandsen R.J."/>
            <person name="Nielsen K."/>
            <person name="Thrane U."/>
        </authorList>
    </citation>
    <scope>NUCLEOTIDE SEQUENCE [LARGE SCALE GENOMIC DNA]</scope>
    <source>
        <strain evidence="8 9">Fl201059</strain>
    </source>
</reference>
<dbReference type="InterPro" id="IPR046347">
    <property type="entry name" value="bZIP_sf"/>
</dbReference>
<evidence type="ECO:0000313" key="9">
    <source>
        <dbReference type="Proteomes" id="UP000037904"/>
    </source>
</evidence>
<proteinExistence type="predicted"/>
<dbReference type="Gene3D" id="1.20.5.170">
    <property type="match status" value="1"/>
</dbReference>
<dbReference type="Proteomes" id="UP000037904">
    <property type="component" value="Unassembled WGS sequence"/>
</dbReference>
<dbReference type="GO" id="GO:0005634">
    <property type="term" value="C:nucleus"/>
    <property type="evidence" value="ECO:0007669"/>
    <property type="project" value="UniProtKB-SubCell"/>
</dbReference>
<dbReference type="PANTHER" id="PTHR19304">
    <property type="entry name" value="CYCLIC-AMP RESPONSE ELEMENT BINDING PROTEIN"/>
    <property type="match status" value="1"/>
</dbReference>
<keyword evidence="9" id="KW-1185">Reference proteome</keyword>
<comment type="subcellular location">
    <subcellularLocation>
        <location evidence="1">Nucleus</location>
    </subcellularLocation>
</comment>
<feature type="compositionally biased region" description="Basic and acidic residues" evidence="6">
    <location>
        <begin position="195"/>
        <end position="205"/>
    </location>
</feature>
<dbReference type="InterPro" id="IPR002112">
    <property type="entry name" value="Leuzip_Jun"/>
</dbReference>
<organism evidence="8 9">
    <name type="scientific">Fusarium langsethiae</name>
    <dbReference type="NCBI Taxonomy" id="179993"/>
    <lineage>
        <taxon>Eukaryota</taxon>
        <taxon>Fungi</taxon>
        <taxon>Dikarya</taxon>
        <taxon>Ascomycota</taxon>
        <taxon>Pezizomycotina</taxon>
        <taxon>Sordariomycetes</taxon>
        <taxon>Hypocreomycetidae</taxon>
        <taxon>Hypocreales</taxon>
        <taxon>Nectriaceae</taxon>
        <taxon>Fusarium</taxon>
    </lineage>
</organism>
<dbReference type="InterPro" id="IPR051027">
    <property type="entry name" value="bZIP_transcription_factors"/>
</dbReference>
<feature type="region of interest" description="Disordered" evidence="6">
    <location>
        <begin position="100"/>
        <end position="221"/>
    </location>
</feature>
<dbReference type="SUPFAM" id="SSF57959">
    <property type="entry name" value="Leucine zipper domain"/>
    <property type="match status" value="1"/>
</dbReference>
<name>A0A0M9ESP9_FUSLA</name>
<keyword evidence="4" id="KW-0804">Transcription</keyword>
<dbReference type="OrthoDB" id="295274at2759"/>
<protein>
    <recommendedName>
        <fullName evidence="7">BZIP domain-containing protein</fullName>
    </recommendedName>
</protein>
<evidence type="ECO:0000256" key="3">
    <source>
        <dbReference type="ARBA" id="ARBA00023125"/>
    </source>
</evidence>
<dbReference type="CDD" id="cd14687">
    <property type="entry name" value="bZIP_ATF2"/>
    <property type="match status" value="1"/>
</dbReference>
<evidence type="ECO:0000256" key="4">
    <source>
        <dbReference type="ARBA" id="ARBA00023163"/>
    </source>
</evidence>
<dbReference type="EMBL" id="JXCE01000219">
    <property type="protein sequence ID" value="KPA39109.1"/>
    <property type="molecule type" value="Genomic_DNA"/>
</dbReference>
<sequence>MDTVRLTHKQDPLGDDMQAYDTYAPAPNVNFISQDPSGMNIYGALPQSHWRQWWSPTEDASFAELATVTTPNVFAQEEPRYNYTCNPETFIQWDSRAASTHSYPIPSPATDPTSLDIPVSNIESRRNSSSTESDKQKRKRSTTKPTSCKPMKRTSTKAIKQEATHKKPKGRGSQAMPAPQPTEKSSPQSDDEFDEYSKKLQERNRVASNKFRAKKREDATKLQADEENIEQVNRKLLISVSDLTEQVYELKMKLLQHTDCECRLIQEYIVNEANRYIHDLVDDKKSQTTTPSSLTFTSLPIMFSTKANDSI</sequence>
<dbReference type="AlphaFoldDB" id="A0A0M9ESP9"/>
<feature type="domain" description="BZIP" evidence="7">
    <location>
        <begin position="194"/>
        <end position="257"/>
    </location>
</feature>
<dbReference type="PROSITE" id="PS00036">
    <property type="entry name" value="BZIP_BASIC"/>
    <property type="match status" value="1"/>
</dbReference>
<accession>A0A0M9ESP9</accession>
<keyword evidence="3" id="KW-0238">DNA-binding</keyword>
<dbReference type="GO" id="GO:0003677">
    <property type="term" value="F:DNA binding"/>
    <property type="evidence" value="ECO:0007669"/>
    <property type="project" value="UniProtKB-KW"/>
</dbReference>
<dbReference type="PRINTS" id="PR00043">
    <property type="entry name" value="LEUZIPPRJUN"/>
</dbReference>
<evidence type="ECO:0000256" key="2">
    <source>
        <dbReference type="ARBA" id="ARBA00023015"/>
    </source>
</evidence>
<evidence type="ECO:0000256" key="5">
    <source>
        <dbReference type="ARBA" id="ARBA00023242"/>
    </source>
</evidence>
<evidence type="ECO:0000313" key="8">
    <source>
        <dbReference type="EMBL" id="KPA39109.1"/>
    </source>
</evidence>
<dbReference type="SMART" id="SM00338">
    <property type="entry name" value="BRLZ"/>
    <property type="match status" value="1"/>
</dbReference>